<sequence>MKKNVILIFILSAVIVLLLAGCQTEQSGAEQSSNEGNKGDVQGIKDEVIKASDPSKSPQNATNRKDTVVVALQEPGGIFTPYFYSNGYDGNVTSAIFPPLVDIDKEGKPTPGLAENWDISDDELTYTYHLRKGLKFDNGTPLTADDVAFTLTLLHDPAYDGGTDILEAKVKGGKEYKEGSSKEIGGIKVIDPQTIEITTEEVNARALRLLGGQVLSKEYYGKDYKYGNLDYIKDLYSKPVGAGPYKFDKYIPGQEVRYKANEYYYGGKPEVENFIYKTTEGDGLQFFETGEIDYSGFPANNDNFETLKSLGFANINLYTSSAYSYLTFNHEKPFFKDKKVRQAFIYGLNRQSILDTTYQGYAQVANEPVSPTSWAYTDDINPYEYDPEKAKELLDEAGWKEGSDGIREKDGTRLTIRYFTSKTPLSDVLIPIAKENYKEIGIELEAEQMDFNALLSRVEKGDHDLASFSTPMLTDPYNGVVDFHSEKPDAVTGYKNGKVNQLIDESISTNDIKKRTEKYHELYKELSDDPPYIFLGYTKILSAHNARIEGFEPNGYRGITPNLPKLIIK</sequence>
<dbReference type="GO" id="GO:1904680">
    <property type="term" value="F:peptide transmembrane transporter activity"/>
    <property type="evidence" value="ECO:0007669"/>
    <property type="project" value="TreeGrafter"/>
</dbReference>
<dbReference type="FunFam" id="3.90.76.10:FF:000004">
    <property type="entry name" value="Peptide ABC transporter substrate-binding protein"/>
    <property type="match status" value="1"/>
</dbReference>
<dbReference type="PROSITE" id="PS51257">
    <property type="entry name" value="PROKAR_LIPOPROTEIN"/>
    <property type="match status" value="1"/>
</dbReference>
<dbReference type="InterPro" id="IPR000914">
    <property type="entry name" value="SBP_5_dom"/>
</dbReference>
<feature type="signal peptide" evidence="4">
    <location>
        <begin position="1"/>
        <end position="20"/>
    </location>
</feature>
<dbReference type="Gene3D" id="3.90.76.10">
    <property type="entry name" value="Dipeptide-binding Protein, Domain 1"/>
    <property type="match status" value="1"/>
</dbReference>
<evidence type="ECO:0000256" key="1">
    <source>
        <dbReference type="ARBA" id="ARBA00004193"/>
    </source>
</evidence>
<dbReference type="PATRIC" id="fig|1441095.3.peg.3057"/>
<name>A0A0M4GAJ6_9BACI</name>
<evidence type="ECO:0000256" key="4">
    <source>
        <dbReference type="SAM" id="SignalP"/>
    </source>
</evidence>
<keyword evidence="3 4" id="KW-0732">Signal</keyword>
<comment type="similarity">
    <text evidence="2">Belongs to the bacterial solute-binding protein 5 family.</text>
</comment>
<dbReference type="InterPro" id="IPR030678">
    <property type="entry name" value="Peptide/Ni-bd"/>
</dbReference>
<dbReference type="PIRSF" id="PIRSF002741">
    <property type="entry name" value="MppA"/>
    <property type="match status" value="1"/>
</dbReference>
<proteinExistence type="inferred from homology"/>
<dbReference type="CDD" id="cd00995">
    <property type="entry name" value="PBP2_NikA_DppA_OppA_like"/>
    <property type="match status" value="1"/>
</dbReference>
<dbReference type="AlphaFoldDB" id="A0A0M4GAJ6"/>
<dbReference type="EMBL" id="CP012600">
    <property type="protein sequence ID" value="ALC82553.1"/>
    <property type="molecule type" value="Genomic_DNA"/>
</dbReference>
<accession>A0A0M4GAJ6</accession>
<dbReference type="GO" id="GO:0015833">
    <property type="term" value="P:peptide transport"/>
    <property type="evidence" value="ECO:0007669"/>
    <property type="project" value="TreeGrafter"/>
</dbReference>
<evidence type="ECO:0000256" key="2">
    <source>
        <dbReference type="ARBA" id="ARBA00005695"/>
    </source>
</evidence>
<feature type="chain" id="PRO_5039717814" evidence="4">
    <location>
        <begin position="21"/>
        <end position="569"/>
    </location>
</feature>
<dbReference type="STRING" id="1441095.AM592_13925"/>
<comment type="subcellular location">
    <subcellularLocation>
        <location evidence="1">Cell membrane</location>
        <topology evidence="1">Lipid-anchor</topology>
    </subcellularLocation>
</comment>
<dbReference type="GO" id="GO:0043190">
    <property type="term" value="C:ATP-binding cassette (ABC) transporter complex"/>
    <property type="evidence" value="ECO:0007669"/>
    <property type="project" value="InterPro"/>
</dbReference>
<dbReference type="InterPro" id="IPR023765">
    <property type="entry name" value="SBP_5_CS"/>
</dbReference>
<dbReference type="PANTHER" id="PTHR30290:SF81">
    <property type="entry name" value="OLIGOPEPTIDE-BINDING PROTEIN OPPA"/>
    <property type="match status" value="1"/>
</dbReference>
<reference evidence="7" key="1">
    <citation type="submission" date="2015-08" db="EMBL/GenBank/DDBJ databases">
        <title>Genome sequencing project for genomic taxonomy and phylogenomics of Bacillus-like bacteria.</title>
        <authorList>
            <person name="Liu B."/>
            <person name="Wang J."/>
            <person name="Zhu Y."/>
            <person name="Liu G."/>
            <person name="Chen Q."/>
            <person name="Chen Z."/>
            <person name="Lan J."/>
            <person name="Che J."/>
            <person name="Ge C."/>
            <person name="Shi H."/>
            <person name="Pan Z."/>
            <person name="Liu X."/>
        </authorList>
    </citation>
    <scope>NUCLEOTIDE SEQUENCE [LARGE SCALE GENOMIC DNA]</scope>
    <source>
        <strain evidence="7">FJAT-4402</strain>
    </source>
</reference>
<dbReference type="Pfam" id="PF00496">
    <property type="entry name" value="SBP_bac_5"/>
    <property type="match status" value="1"/>
</dbReference>
<reference evidence="6 7" key="2">
    <citation type="journal article" date="2016" name="Int. J. Syst. Evol. Microbiol.">
        <title>Bacillus gobiensis sp. nov., isolated from a soil sample.</title>
        <authorList>
            <person name="Liu B."/>
            <person name="Liu G.H."/>
            <person name="Cetin S."/>
            <person name="Schumann P."/>
            <person name="Pan Z.Z."/>
            <person name="Chen Q.Q."/>
        </authorList>
    </citation>
    <scope>NUCLEOTIDE SEQUENCE [LARGE SCALE GENOMIC DNA]</scope>
    <source>
        <strain evidence="6 7">FJAT-4402</strain>
    </source>
</reference>
<evidence type="ECO:0000259" key="5">
    <source>
        <dbReference type="Pfam" id="PF00496"/>
    </source>
</evidence>
<evidence type="ECO:0000313" key="7">
    <source>
        <dbReference type="Proteomes" id="UP000067625"/>
    </source>
</evidence>
<gene>
    <name evidence="6" type="ORF">AM592_13925</name>
</gene>
<dbReference type="SUPFAM" id="SSF53850">
    <property type="entry name" value="Periplasmic binding protein-like II"/>
    <property type="match status" value="1"/>
</dbReference>
<keyword evidence="7" id="KW-1185">Reference proteome</keyword>
<dbReference type="OrthoDB" id="9796817at2"/>
<organism evidence="6 7">
    <name type="scientific">Bacillus gobiensis</name>
    <dbReference type="NCBI Taxonomy" id="1441095"/>
    <lineage>
        <taxon>Bacteria</taxon>
        <taxon>Bacillati</taxon>
        <taxon>Bacillota</taxon>
        <taxon>Bacilli</taxon>
        <taxon>Bacillales</taxon>
        <taxon>Bacillaceae</taxon>
        <taxon>Bacillus</taxon>
    </lineage>
</organism>
<dbReference type="Gene3D" id="3.40.190.10">
    <property type="entry name" value="Periplasmic binding protein-like II"/>
    <property type="match status" value="1"/>
</dbReference>
<dbReference type="Proteomes" id="UP000067625">
    <property type="component" value="Chromosome"/>
</dbReference>
<dbReference type="PROSITE" id="PS01040">
    <property type="entry name" value="SBP_BACTERIAL_5"/>
    <property type="match status" value="1"/>
</dbReference>
<feature type="domain" description="Solute-binding protein family 5" evidence="5">
    <location>
        <begin position="108"/>
        <end position="470"/>
    </location>
</feature>
<evidence type="ECO:0000313" key="6">
    <source>
        <dbReference type="EMBL" id="ALC82553.1"/>
    </source>
</evidence>
<protein>
    <submittedName>
        <fullName evidence="6">ABC transporter substrate-binding protein</fullName>
    </submittedName>
</protein>
<dbReference type="Gene3D" id="3.10.105.10">
    <property type="entry name" value="Dipeptide-binding Protein, Domain 3"/>
    <property type="match status" value="1"/>
</dbReference>
<dbReference type="RefSeq" id="WP_053604352.1">
    <property type="nucleotide sequence ID" value="NZ_CP012600.1"/>
</dbReference>
<evidence type="ECO:0000256" key="3">
    <source>
        <dbReference type="ARBA" id="ARBA00022729"/>
    </source>
</evidence>
<dbReference type="PANTHER" id="PTHR30290">
    <property type="entry name" value="PERIPLASMIC BINDING COMPONENT OF ABC TRANSPORTER"/>
    <property type="match status" value="1"/>
</dbReference>
<dbReference type="GO" id="GO:0042597">
    <property type="term" value="C:periplasmic space"/>
    <property type="evidence" value="ECO:0007669"/>
    <property type="project" value="UniProtKB-ARBA"/>
</dbReference>
<dbReference type="InterPro" id="IPR039424">
    <property type="entry name" value="SBP_5"/>
</dbReference>